<proteinExistence type="predicted"/>
<keyword evidence="4" id="KW-1185">Reference proteome</keyword>
<accession>A0A4Y8PQM9</accession>
<dbReference type="Gene3D" id="3.90.79.10">
    <property type="entry name" value="Nucleoside Triphosphate Pyrophosphohydrolase"/>
    <property type="match status" value="1"/>
</dbReference>
<dbReference type="InterPro" id="IPR000086">
    <property type="entry name" value="NUDIX_hydrolase_dom"/>
</dbReference>
<dbReference type="InterPro" id="IPR036388">
    <property type="entry name" value="WH-like_DNA-bd_sf"/>
</dbReference>
<evidence type="ECO:0000259" key="2">
    <source>
        <dbReference type="PROSITE" id="PS51462"/>
    </source>
</evidence>
<dbReference type="Proteomes" id="UP000298246">
    <property type="component" value="Unassembled WGS sequence"/>
</dbReference>
<dbReference type="GO" id="GO:0016787">
    <property type="term" value="F:hydrolase activity"/>
    <property type="evidence" value="ECO:0007669"/>
    <property type="project" value="UniProtKB-KW"/>
</dbReference>
<comment type="caution">
    <text evidence="3">The sequence shown here is derived from an EMBL/GenBank/DDBJ whole genome shotgun (WGS) entry which is preliminary data.</text>
</comment>
<dbReference type="Pfam" id="PF00293">
    <property type="entry name" value="NUDIX"/>
    <property type="match status" value="1"/>
</dbReference>
<keyword evidence="1" id="KW-0378">Hydrolase</keyword>
<dbReference type="InterPro" id="IPR015797">
    <property type="entry name" value="NUDIX_hydrolase-like_dom_sf"/>
</dbReference>
<evidence type="ECO:0000313" key="3">
    <source>
        <dbReference type="EMBL" id="TFE82808.1"/>
    </source>
</evidence>
<dbReference type="Gene3D" id="1.10.10.10">
    <property type="entry name" value="Winged helix-like DNA-binding domain superfamily/Winged helix DNA-binding domain"/>
    <property type="match status" value="1"/>
</dbReference>
<name>A0A4Y8PQM9_9BACL</name>
<dbReference type="InterPro" id="IPR054105">
    <property type="entry name" value="WHD_NrtR"/>
</dbReference>
<feature type="domain" description="Nudix hydrolase" evidence="2">
    <location>
        <begin position="26"/>
        <end position="176"/>
    </location>
</feature>
<dbReference type="InterPro" id="IPR036390">
    <property type="entry name" value="WH_DNA-bd_sf"/>
</dbReference>
<evidence type="ECO:0000256" key="1">
    <source>
        <dbReference type="ARBA" id="ARBA00022801"/>
    </source>
</evidence>
<dbReference type="PANTHER" id="PTHR43736">
    <property type="entry name" value="ADP-RIBOSE PYROPHOSPHATASE"/>
    <property type="match status" value="1"/>
</dbReference>
<gene>
    <name evidence="3" type="ORF">B5M42_24420</name>
</gene>
<dbReference type="OrthoDB" id="9786141at2"/>
<dbReference type="InterPro" id="IPR020476">
    <property type="entry name" value="Nudix_hydrolase"/>
</dbReference>
<dbReference type="SUPFAM" id="SSF46785">
    <property type="entry name" value="Winged helix' DNA-binding domain"/>
    <property type="match status" value="1"/>
</dbReference>
<dbReference type="PROSITE" id="PS51462">
    <property type="entry name" value="NUDIX"/>
    <property type="match status" value="1"/>
</dbReference>
<dbReference type="Pfam" id="PF21906">
    <property type="entry name" value="WHD_NrtR"/>
    <property type="match status" value="1"/>
</dbReference>
<dbReference type="CDD" id="cd18873">
    <property type="entry name" value="NUDIX_NadM_like"/>
    <property type="match status" value="1"/>
</dbReference>
<dbReference type="RefSeq" id="WP_134757695.1">
    <property type="nucleotide sequence ID" value="NZ_MYFO02000005.1"/>
</dbReference>
<dbReference type="SUPFAM" id="SSF55811">
    <property type="entry name" value="Nudix"/>
    <property type="match status" value="1"/>
</dbReference>
<dbReference type="PRINTS" id="PR00502">
    <property type="entry name" value="NUDIXFAMILY"/>
</dbReference>
<dbReference type="PANTHER" id="PTHR43736:SF4">
    <property type="entry name" value="SLR1690 PROTEIN"/>
    <property type="match status" value="1"/>
</dbReference>
<reference evidence="3 4" key="1">
    <citation type="submission" date="2017-03" db="EMBL/GenBank/DDBJ databases">
        <title>Isolation of Levoglucosan Utilizing Bacteria.</title>
        <authorList>
            <person name="Arya A.S."/>
        </authorList>
    </citation>
    <scope>NUCLEOTIDE SEQUENCE [LARGE SCALE GENOMIC DNA]</scope>
    <source>
        <strain evidence="3 4">MEC069</strain>
    </source>
</reference>
<dbReference type="EMBL" id="MYFO01000067">
    <property type="protein sequence ID" value="TFE82808.1"/>
    <property type="molecule type" value="Genomic_DNA"/>
</dbReference>
<organism evidence="3 4">
    <name type="scientific">Paenibacillus athensensis</name>
    <dbReference type="NCBI Taxonomy" id="1967502"/>
    <lineage>
        <taxon>Bacteria</taxon>
        <taxon>Bacillati</taxon>
        <taxon>Bacillota</taxon>
        <taxon>Bacilli</taxon>
        <taxon>Bacillales</taxon>
        <taxon>Paenibacillaceae</taxon>
        <taxon>Paenibacillus</taxon>
    </lineage>
</organism>
<protein>
    <submittedName>
        <fullName evidence="3">ADP-ribose pyrophosphatase</fullName>
    </submittedName>
</protein>
<sequence>MTLPVPRDRNGMSEAEFLAQYDAARYARPSVAVDMVVLTVADQAQPNYRKLPAKKLQLLLIRRGEHPYLGQWALPGGFVSVDESLDEAARRELHDETGIADIYLQPLAAWGEVDRDPRTRVISCSYLALVDSTQLPLQAGTDAADAQWFQLSCTLVEQTTTQLPTGMQTNRLYLIELTGSAEEACPLPLTAEVRRVDTAEGKRRSSKLVIESSNGLAFDHAKIIYAATERLKQQIEHTDIAFQLMPERFTLSALQQVYEIIGGKELLAAAFRRKIAPLVEETDATTRDAGHRPSRLYRFNPFAIQKEFL</sequence>
<evidence type="ECO:0000313" key="4">
    <source>
        <dbReference type="Proteomes" id="UP000298246"/>
    </source>
</evidence>
<dbReference type="AlphaFoldDB" id="A0A4Y8PQM9"/>